<dbReference type="PANTHER" id="PTHR10288">
    <property type="entry name" value="KH DOMAIN CONTAINING RNA BINDING PROTEIN"/>
    <property type="match status" value="1"/>
</dbReference>
<dbReference type="Gene3D" id="3.30.1370.10">
    <property type="entry name" value="K Homology domain, type 1"/>
    <property type="match status" value="2"/>
</dbReference>
<evidence type="ECO:0000256" key="1">
    <source>
        <dbReference type="ARBA" id="ARBA00022737"/>
    </source>
</evidence>
<dbReference type="OrthoDB" id="5204190at2759"/>
<dbReference type="AlphaFoldDB" id="A0A5J9W5Y8"/>
<reference evidence="5 6" key="1">
    <citation type="journal article" date="2019" name="Sci. Rep.">
        <title>A high-quality genome of Eragrostis curvula grass provides insights into Poaceae evolution and supports new strategies to enhance forage quality.</title>
        <authorList>
            <person name="Carballo J."/>
            <person name="Santos B.A.C.M."/>
            <person name="Zappacosta D."/>
            <person name="Garbus I."/>
            <person name="Selva J.P."/>
            <person name="Gallo C.A."/>
            <person name="Diaz A."/>
            <person name="Albertini E."/>
            <person name="Caccamo M."/>
            <person name="Echenique V."/>
        </authorList>
    </citation>
    <scope>NUCLEOTIDE SEQUENCE [LARGE SCALE GENOMIC DNA]</scope>
    <source>
        <strain evidence="6">cv. Victoria</strain>
        <tissue evidence="5">Leaf</tissue>
    </source>
</reference>
<dbReference type="PROSITE" id="PS50084">
    <property type="entry name" value="KH_TYPE_1"/>
    <property type="match status" value="2"/>
</dbReference>
<evidence type="ECO:0000313" key="5">
    <source>
        <dbReference type="EMBL" id="TVU43739.1"/>
    </source>
</evidence>
<organism evidence="5 6">
    <name type="scientific">Eragrostis curvula</name>
    <name type="common">weeping love grass</name>
    <dbReference type="NCBI Taxonomy" id="38414"/>
    <lineage>
        <taxon>Eukaryota</taxon>
        <taxon>Viridiplantae</taxon>
        <taxon>Streptophyta</taxon>
        <taxon>Embryophyta</taxon>
        <taxon>Tracheophyta</taxon>
        <taxon>Spermatophyta</taxon>
        <taxon>Magnoliopsida</taxon>
        <taxon>Liliopsida</taxon>
        <taxon>Poales</taxon>
        <taxon>Poaceae</taxon>
        <taxon>PACMAD clade</taxon>
        <taxon>Chloridoideae</taxon>
        <taxon>Eragrostideae</taxon>
        <taxon>Eragrostidinae</taxon>
        <taxon>Eragrostis</taxon>
    </lineage>
</organism>
<dbReference type="InterPro" id="IPR004087">
    <property type="entry name" value="KH_dom"/>
</dbReference>
<dbReference type="InterPro" id="IPR004088">
    <property type="entry name" value="KH_dom_type_1"/>
</dbReference>
<dbReference type="Pfam" id="PF00013">
    <property type="entry name" value="KH_1"/>
    <property type="match status" value="2"/>
</dbReference>
<keyword evidence="1" id="KW-0677">Repeat</keyword>
<feature type="region of interest" description="Disordered" evidence="3">
    <location>
        <begin position="1"/>
        <end position="144"/>
    </location>
</feature>
<name>A0A5J9W5Y8_9POAL</name>
<protein>
    <recommendedName>
        <fullName evidence="4">K Homology domain-containing protein</fullName>
    </recommendedName>
</protein>
<dbReference type="SUPFAM" id="SSF54791">
    <property type="entry name" value="Eukaryotic type KH-domain (KH-domain type I)"/>
    <property type="match status" value="2"/>
</dbReference>
<feature type="compositionally biased region" description="Low complexity" evidence="3">
    <location>
        <begin position="79"/>
        <end position="90"/>
    </location>
</feature>
<feature type="compositionally biased region" description="Basic and acidic residues" evidence="3">
    <location>
        <begin position="57"/>
        <end position="66"/>
    </location>
</feature>
<feature type="domain" description="K Homology" evidence="4">
    <location>
        <begin position="233"/>
        <end position="307"/>
    </location>
</feature>
<dbReference type="InterPro" id="IPR036612">
    <property type="entry name" value="KH_dom_type_1_sf"/>
</dbReference>
<accession>A0A5J9W5Y8</accession>
<evidence type="ECO:0000256" key="3">
    <source>
        <dbReference type="SAM" id="MobiDB-lite"/>
    </source>
</evidence>
<dbReference type="EMBL" id="RWGY01000005">
    <property type="protein sequence ID" value="TVU43739.1"/>
    <property type="molecule type" value="Genomic_DNA"/>
</dbReference>
<dbReference type="CDD" id="cd00105">
    <property type="entry name" value="KH-I"/>
    <property type="match status" value="1"/>
</dbReference>
<feature type="compositionally biased region" description="Low complexity" evidence="3">
    <location>
        <begin position="16"/>
        <end position="36"/>
    </location>
</feature>
<keyword evidence="2" id="KW-0694">RNA-binding</keyword>
<evidence type="ECO:0000256" key="2">
    <source>
        <dbReference type="PROSITE-ProRule" id="PRU00117"/>
    </source>
</evidence>
<sequence length="706" mass="77077">MADVDTAPPPPEVAPEEQAPAVESASAEQEVSAASEIDLKRKLVEVEPGTEPNGAGEDAKRPRVDGESDEAGVEQQNNESSVEVAEPAAAEDSKVAPSEGAADAVNGEAPLDADAQAGSDEKPVEPTLEAPQQAASATQETSRKIEVPNSKVGVLIGKAGETIKNLQMSSGAKIQITKDVDADSNALTRPVELVGSLESIDKAEQLIKEVIAEAEAGGSAALIARGFGSGQAGSEVFEMTIPDNKVGIIIGKGGESIRSMQGRSGARIQLIPQHPPEGVTLTERTVRISGNKNQIEAAKDLVKQAMTQEIEVSRHYLDNEPISIAIRYLQGIHLVAMVSKITALRVMVLLLSGGRRCVLKRSLVMDTRQEVCLHLRTTTIPTVATHSKHHQEEAWAGIRGHLILHIRAEVMTTTSRGLNHMMASHLATLLDQGTITMGNHSLLAMDNLSIRSRTNRTMVLDMVSLDTVLLHQTSSTMGSHPWALNKAILNSQIPILGLHTLDQDNGHPEVHRLQMEATRHLLLHLMGLHLSNLLRMVKHMALQLGLMGMLNRVTRSRVAKHQLHMHMQHQQHQVILSKAHSKVAMHSTRQPNQLMAIKQLKPMRTMVTRELQQILTMETPTHSQVMLLLRQLVRLVMLLHQQLASLLMARQDTPSHLQILPVMINLPHHRLRVAMLQPLQIHSLPLRKGCHRSLLLDIVGSGPLNF</sequence>
<keyword evidence="6" id="KW-1185">Reference proteome</keyword>
<dbReference type="Gramene" id="TVU43739">
    <property type="protein sequence ID" value="TVU43739"/>
    <property type="gene ID" value="EJB05_10229"/>
</dbReference>
<dbReference type="Proteomes" id="UP000324897">
    <property type="component" value="Unassembled WGS sequence"/>
</dbReference>
<gene>
    <name evidence="5" type="ORF">EJB05_10229</name>
</gene>
<feature type="domain" description="K Homology" evidence="4">
    <location>
        <begin position="139"/>
        <end position="212"/>
    </location>
</feature>
<proteinExistence type="predicted"/>
<dbReference type="GO" id="GO:0003723">
    <property type="term" value="F:RNA binding"/>
    <property type="evidence" value="ECO:0007669"/>
    <property type="project" value="UniProtKB-UniRule"/>
</dbReference>
<evidence type="ECO:0000259" key="4">
    <source>
        <dbReference type="SMART" id="SM00322"/>
    </source>
</evidence>
<comment type="caution">
    <text evidence="5">The sequence shown here is derived from an EMBL/GenBank/DDBJ whole genome shotgun (WGS) entry which is preliminary data.</text>
</comment>
<evidence type="ECO:0000313" key="6">
    <source>
        <dbReference type="Proteomes" id="UP000324897"/>
    </source>
</evidence>
<dbReference type="SMART" id="SM00322">
    <property type="entry name" value="KH"/>
    <property type="match status" value="2"/>
</dbReference>